<evidence type="ECO:0000256" key="2">
    <source>
        <dbReference type="ARBA" id="ARBA00004651"/>
    </source>
</evidence>
<dbReference type="PROSITE" id="PS50885">
    <property type="entry name" value="HAMP"/>
    <property type="match status" value="1"/>
</dbReference>
<keyword evidence="11" id="KW-1133">Transmembrane helix</keyword>
<evidence type="ECO:0000313" key="16">
    <source>
        <dbReference type="EMBL" id="MBE1555340.1"/>
    </source>
</evidence>
<dbReference type="Proteomes" id="UP000658225">
    <property type="component" value="Unassembled WGS sequence"/>
</dbReference>
<keyword evidence="6" id="KW-0808">Transferase</keyword>
<dbReference type="GO" id="GO:0000155">
    <property type="term" value="F:phosphorelay sensor kinase activity"/>
    <property type="evidence" value="ECO:0007669"/>
    <property type="project" value="InterPro"/>
</dbReference>
<feature type="domain" description="Histidine kinase" evidence="14">
    <location>
        <begin position="66"/>
        <end position="281"/>
    </location>
</feature>
<comment type="caution">
    <text evidence="16">The sequence shown here is derived from an EMBL/GenBank/DDBJ whole genome shotgun (WGS) entry which is preliminary data.</text>
</comment>
<dbReference type="Gene3D" id="3.30.565.10">
    <property type="entry name" value="Histidine kinase-like ATPase, C-terminal domain"/>
    <property type="match status" value="1"/>
</dbReference>
<dbReference type="FunFam" id="3.30.565.10:FF:000006">
    <property type="entry name" value="Sensor histidine kinase WalK"/>
    <property type="match status" value="1"/>
</dbReference>
<evidence type="ECO:0000256" key="9">
    <source>
        <dbReference type="ARBA" id="ARBA00022777"/>
    </source>
</evidence>
<dbReference type="InterPro" id="IPR050398">
    <property type="entry name" value="HssS/ArlS-like"/>
</dbReference>
<dbReference type="SMART" id="SM00388">
    <property type="entry name" value="HisKA"/>
    <property type="match status" value="1"/>
</dbReference>
<accession>A0A927MJ41</accession>
<comment type="subcellular location">
    <subcellularLocation>
        <location evidence="2">Cell membrane</location>
        <topology evidence="2">Multi-pass membrane protein</topology>
    </subcellularLocation>
</comment>
<dbReference type="CDD" id="cd06225">
    <property type="entry name" value="HAMP"/>
    <property type="match status" value="1"/>
</dbReference>
<dbReference type="InterPro" id="IPR003660">
    <property type="entry name" value="HAMP_dom"/>
</dbReference>
<evidence type="ECO:0000256" key="1">
    <source>
        <dbReference type="ARBA" id="ARBA00000085"/>
    </source>
</evidence>
<dbReference type="PROSITE" id="PS50109">
    <property type="entry name" value="HIS_KIN"/>
    <property type="match status" value="1"/>
</dbReference>
<dbReference type="InterPro" id="IPR036890">
    <property type="entry name" value="HATPase_C_sf"/>
</dbReference>
<dbReference type="FunFam" id="1.10.287.130:FF:000001">
    <property type="entry name" value="Two-component sensor histidine kinase"/>
    <property type="match status" value="1"/>
</dbReference>
<keyword evidence="13" id="KW-0472">Membrane</keyword>
<dbReference type="InterPro" id="IPR036097">
    <property type="entry name" value="HisK_dim/P_sf"/>
</dbReference>
<evidence type="ECO:0000256" key="3">
    <source>
        <dbReference type="ARBA" id="ARBA00012438"/>
    </source>
</evidence>
<dbReference type="AlphaFoldDB" id="A0A927MJ41"/>
<evidence type="ECO:0000259" key="15">
    <source>
        <dbReference type="PROSITE" id="PS50885"/>
    </source>
</evidence>
<gene>
    <name evidence="16" type="ORF">H4683_002445</name>
</gene>
<evidence type="ECO:0000256" key="10">
    <source>
        <dbReference type="ARBA" id="ARBA00022840"/>
    </source>
</evidence>
<evidence type="ECO:0000256" key="7">
    <source>
        <dbReference type="ARBA" id="ARBA00022692"/>
    </source>
</evidence>
<keyword evidence="10" id="KW-0067">ATP-binding</keyword>
<evidence type="ECO:0000313" key="17">
    <source>
        <dbReference type="Proteomes" id="UP000658225"/>
    </source>
</evidence>
<reference evidence="16" key="1">
    <citation type="submission" date="2020-10" db="EMBL/GenBank/DDBJ databases">
        <title>Genomic Encyclopedia of Type Strains, Phase IV (KMG-IV): sequencing the most valuable type-strain genomes for metagenomic binning, comparative biology and taxonomic classification.</title>
        <authorList>
            <person name="Goeker M."/>
        </authorList>
    </citation>
    <scope>NUCLEOTIDE SEQUENCE</scope>
    <source>
        <strain evidence="16">DSM 13886</strain>
    </source>
</reference>
<evidence type="ECO:0000259" key="14">
    <source>
        <dbReference type="PROSITE" id="PS50109"/>
    </source>
</evidence>
<dbReference type="InterPro" id="IPR003661">
    <property type="entry name" value="HisK_dim/P_dom"/>
</dbReference>
<dbReference type="SMART" id="SM00387">
    <property type="entry name" value="HATPase_c"/>
    <property type="match status" value="1"/>
</dbReference>
<keyword evidence="7" id="KW-0812">Transmembrane</keyword>
<dbReference type="SUPFAM" id="SSF55874">
    <property type="entry name" value="ATPase domain of HSP90 chaperone/DNA topoisomerase II/histidine kinase"/>
    <property type="match status" value="1"/>
</dbReference>
<dbReference type="Pfam" id="PF02518">
    <property type="entry name" value="HATPase_c"/>
    <property type="match status" value="1"/>
</dbReference>
<evidence type="ECO:0000256" key="8">
    <source>
        <dbReference type="ARBA" id="ARBA00022741"/>
    </source>
</evidence>
<keyword evidence="5" id="KW-0597">Phosphoprotein</keyword>
<evidence type="ECO:0000256" key="13">
    <source>
        <dbReference type="ARBA" id="ARBA00023136"/>
    </source>
</evidence>
<keyword evidence="4" id="KW-1003">Cell membrane</keyword>
<evidence type="ECO:0000256" key="4">
    <source>
        <dbReference type="ARBA" id="ARBA00022475"/>
    </source>
</evidence>
<dbReference type="Pfam" id="PF00512">
    <property type="entry name" value="HisKA"/>
    <property type="match status" value="1"/>
</dbReference>
<dbReference type="PANTHER" id="PTHR45528">
    <property type="entry name" value="SENSOR HISTIDINE KINASE CPXA"/>
    <property type="match status" value="1"/>
</dbReference>
<dbReference type="Gene3D" id="1.10.287.130">
    <property type="match status" value="1"/>
</dbReference>
<comment type="catalytic activity">
    <reaction evidence="1">
        <text>ATP + protein L-histidine = ADP + protein N-phospho-L-histidine.</text>
        <dbReference type="EC" id="2.7.13.3"/>
    </reaction>
</comment>
<dbReference type="GO" id="GO:0005524">
    <property type="term" value="F:ATP binding"/>
    <property type="evidence" value="ECO:0007669"/>
    <property type="project" value="UniProtKB-KW"/>
</dbReference>
<protein>
    <recommendedName>
        <fullName evidence="3">histidine kinase</fullName>
        <ecNumber evidence="3">2.7.13.3</ecNumber>
    </recommendedName>
</protein>
<dbReference type="PRINTS" id="PR00344">
    <property type="entry name" value="BCTRLSENSOR"/>
</dbReference>
<dbReference type="CDD" id="cd00082">
    <property type="entry name" value="HisKA"/>
    <property type="match status" value="1"/>
</dbReference>
<dbReference type="InterPro" id="IPR004358">
    <property type="entry name" value="Sig_transdc_His_kin-like_C"/>
</dbReference>
<keyword evidence="12" id="KW-0902">Two-component regulatory system</keyword>
<sequence length="281" mass="32148">MNKRIRKLNHALNQLNIYGDVIVLEDNAKDEIGQLTKHYNSMAQRIQNQATEIAQFESRRKQLLSNLSHDLRTPLTMILGYAETIRNGLYKDKMELQASAKIILQRSRYMDKLLDQLLDLTKKNVETLTLHLASHNVSEQLRKIVAEYLLFLDGQNYSVPVDIPDTEIEAFIDAELIERVIRNLLDNAVRYGKSGHYLGIILEETQHDIKIGIKDKGKGIELGEQEKIFERFYRADGSRKGEGLGIGLSIVKEIVELHHGSINLTSVPYEQTIFLITLPKN</sequence>
<evidence type="ECO:0000256" key="12">
    <source>
        <dbReference type="ARBA" id="ARBA00023012"/>
    </source>
</evidence>
<feature type="domain" description="HAMP" evidence="15">
    <location>
        <begin position="1"/>
        <end position="51"/>
    </location>
</feature>
<evidence type="ECO:0000256" key="5">
    <source>
        <dbReference type="ARBA" id="ARBA00022553"/>
    </source>
</evidence>
<organism evidence="16 17">
    <name type="scientific">Sporosarcina limicola</name>
    <dbReference type="NCBI Taxonomy" id="34101"/>
    <lineage>
        <taxon>Bacteria</taxon>
        <taxon>Bacillati</taxon>
        <taxon>Bacillota</taxon>
        <taxon>Bacilli</taxon>
        <taxon>Bacillales</taxon>
        <taxon>Caryophanaceae</taxon>
        <taxon>Sporosarcina</taxon>
    </lineage>
</organism>
<dbReference type="EC" id="2.7.13.3" evidence="3"/>
<evidence type="ECO:0000256" key="11">
    <source>
        <dbReference type="ARBA" id="ARBA00022989"/>
    </source>
</evidence>
<keyword evidence="17" id="KW-1185">Reference proteome</keyword>
<keyword evidence="9 16" id="KW-0418">Kinase</keyword>
<dbReference type="GO" id="GO:0005886">
    <property type="term" value="C:plasma membrane"/>
    <property type="evidence" value="ECO:0007669"/>
    <property type="project" value="UniProtKB-SubCell"/>
</dbReference>
<proteinExistence type="predicted"/>
<dbReference type="RefSeq" id="WP_192599067.1">
    <property type="nucleotide sequence ID" value="NZ_JADBEL010000012.1"/>
</dbReference>
<dbReference type="PANTHER" id="PTHR45528:SF1">
    <property type="entry name" value="SENSOR HISTIDINE KINASE CPXA"/>
    <property type="match status" value="1"/>
</dbReference>
<name>A0A927MJ41_9BACL</name>
<dbReference type="InterPro" id="IPR003594">
    <property type="entry name" value="HATPase_dom"/>
</dbReference>
<keyword evidence="8" id="KW-0547">Nucleotide-binding</keyword>
<dbReference type="EMBL" id="JADBEL010000012">
    <property type="protein sequence ID" value="MBE1555340.1"/>
    <property type="molecule type" value="Genomic_DNA"/>
</dbReference>
<dbReference type="SUPFAM" id="SSF47384">
    <property type="entry name" value="Homodimeric domain of signal transducing histidine kinase"/>
    <property type="match status" value="1"/>
</dbReference>
<dbReference type="InterPro" id="IPR005467">
    <property type="entry name" value="His_kinase_dom"/>
</dbReference>
<evidence type="ECO:0000256" key="6">
    <source>
        <dbReference type="ARBA" id="ARBA00022679"/>
    </source>
</evidence>